<dbReference type="Gene3D" id="3.40.50.300">
    <property type="entry name" value="P-loop containing nucleotide triphosphate hydrolases"/>
    <property type="match status" value="1"/>
</dbReference>
<name>A0A398CTV3_9BACT</name>
<proteinExistence type="predicted"/>
<evidence type="ECO:0000313" key="5">
    <source>
        <dbReference type="Proteomes" id="UP000266328"/>
    </source>
</evidence>
<dbReference type="RefSeq" id="WP_119088493.1">
    <property type="nucleotide sequence ID" value="NZ_QXIS01000004.1"/>
</dbReference>
<gene>
    <name evidence="4" type="ORF">SMC7_00860</name>
</gene>
<dbReference type="InterPro" id="IPR002624">
    <property type="entry name" value="DCK/DGK"/>
</dbReference>
<evidence type="ECO:0000313" key="4">
    <source>
        <dbReference type="EMBL" id="RIE06826.1"/>
    </source>
</evidence>
<dbReference type="PANTHER" id="PTHR10513:SF35">
    <property type="entry name" value="DEOXYADENOSINE KINASE"/>
    <property type="match status" value="1"/>
</dbReference>
<dbReference type="InterPro" id="IPR050566">
    <property type="entry name" value="Deoxyribonucleoside_kinase"/>
</dbReference>
<dbReference type="Pfam" id="PF01712">
    <property type="entry name" value="dNK"/>
    <property type="match status" value="1"/>
</dbReference>
<feature type="binding site" evidence="2">
    <location>
        <begin position="7"/>
        <end position="15"/>
    </location>
    <ligand>
        <name>ATP</name>
        <dbReference type="ChEBI" id="CHEBI:30616"/>
    </ligand>
</feature>
<organism evidence="4 5">
    <name type="scientific">Candidatus Cryosericum terrychapinii</name>
    <dbReference type="NCBI Taxonomy" id="2290919"/>
    <lineage>
        <taxon>Bacteria</taxon>
        <taxon>Pseudomonadati</taxon>
        <taxon>Caldisericota/Cryosericota group</taxon>
        <taxon>Candidatus Cryosericota</taxon>
        <taxon>Candidatus Cryosericia</taxon>
        <taxon>Candidatus Cryosericales</taxon>
        <taxon>Candidatus Cryosericaceae</taxon>
        <taxon>Candidatus Cryosericum</taxon>
    </lineage>
</organism>
<keyword evidence="2" id="KW-0547">Nucleotide-binding</keyword>
<dbReference type="SUPFAM" id="SSF52540">
    <property type="entry name" value="P-loop containing nucleoside triphosphate hydrolases"/>
    <property type="match status" value="1"/>
</dbReference>
<dbReference type="InterPro" id="IPR027417">
    <property type="entry name" value="P-loop_NTPase"/>
</dbReference>
<keyword evidence="4" id="KW-0808">Transferase</keyword>
<dbReference type="GO" id="GO:0005737">
    <property type="term" value="C:cytoplasm"/>
    <property type="evidence" value="ECO:0007669"/>
    <property type="project" value="TreeGrafter"/>
</dbReference>
<sequence length="193" mass="22486">MYLVIAGNIGAGKTSLAQMISRELGFSVYFEAFGDNPFLPSYYQDMRRWAFATQISFLALRYEQILNHVLMSDVPAILDRSIYEDREIFAKALVRDGLLSPDEWNTYDKLYQLMVRRLPNPNLLVYLRRDVPTLLANIRKRNRSIENISGDYLEGLNKQYEEFYGGWHYPKVVFEEDIFDHAADVLQLVKSAI</sequence>
<dbReference type="EMBL" id="QXIS01000004">
    <property type="protein sequence ID" value="RIE06826.1"/>
    <property type="molecule type" value="Genomic_DNA"/>
</dbReference>
<reference evidence="4 5" key="1">
    <citation type="submission" date="2018-09" db="EMBL/GenBank/DDBJ databases">
        <title>Discovery and Ecogenomic Context for Candidatus Cryosericales, a Global Caldiserica Order Active in Thawing Permafrost.</title>
        <authorList>
            <person name="Martinez M.A."/>
            <person name="Woodcroft B.J."/>
            <person name="Ignacio Espinoza J.C."/>
            <person name="Zayed A."/>
            <person name="Singleton C.M."/>
            <person name="Boyd J."/>
            <person name="Li Y.-F."/>
            <person name="Purvine S."/>
            <person name="Maughan H."/>
            <person name="Hodgkins S.B."/>
            <person name="Anderson D."/>
            <person name="Sederholm M."/>
            <person name="Temperton B."/>
            <person name="Saleska S.R."/>
            <person name="Tyson G.W."/>
            <person name="Rich V.I."/>
        </authorList>
    </citation>
    <scope>NUCLEOTIDE SEQUENCE [LARGE SCALE GENOMIC DNA]</scope>
    <source>
        <strain evidence="4 5">SMC7</strain>
    </source>
</reference>
<dbReference type="PIRSF" id="PIRSF000705">
    <property type="entry name" value="DNK"/>
    <property type="match status" value="1"/>
</dbReference>
<dbReference type="InterPro" id="IPR031314">
    <property type="entry name" value="DNK_dom"/>
</dbReference>
<keyword evidence="2" id="KW-0067">ATP-binding</keyword>
<dbReference type="CDD" id="cd01673">
    <property type="entry name" value="dNK"/>
    <property type="match status" value="1"/>
</dbReference>
<keyword evidence="4" id="KW-0418">Kinase</keyword>
<protein>
    <submittedName>
        <fullName evidence="4">Deoxynucleoside kinase</fullName>
    </submittedName>
</protein>
<dbReference type="PANTHER" id="PTHR10513">
    <property type="entry name" value="DEOXYNUCLEOSIDE KINASE"/>
    <property type="match status" value="1"/>
</dbReference>
<comment type="caution">
    <text evidence="4">The sequence shown here is derived from an EMBL/GenBank/DDBJ whole genome shotgun (WGS) entry which is preliminary data.</text>
</comment>
<feature type="domain" description="Deoxynucleoside kinase" evidence="3">
    <location>
        <begin position="3"/>
        <end position="174"/>
    </location>
</feature>
<dbReference type="GO" id="GO:0005524">
    <property type="term" value="F:ATP binding"/>
    <property type="evidence" value="ECO:0007669"/>
    <property type="project" value="UniProtKB-KW"/>
</dbReference>
<dbReference type="AlphaFoldDB" id="A0A398CTV3"/>
<evidence type="ECO:0000256" key="1">
    <source>
        <dbReference type="PIRSR" id="PIRSR000705-1"/>
    </source>
</evidence>
<dbReference type="OrthoDB" id="9776634at2"/>
<evidence type="ECO:0000259" key="3">
    <source>
        <dbReference type="Pfam" id="PF01712"/>
    </source>
</evidence>
<evidence type="ECO:0000256" key="2">
    <source>
        <dbReference type="PIRSR" id="PIRSR000705-3"/>
    </source>
</evidence>
<feature type="active site" description="Proton acceptor" evidence="1">
    <location>
        <position position="79"/>
    </location>
</feature>
<keyword evidence="5" id="KW-1185">Reference proteome</keyword>
<dbReference type="Proteomes" id="UP000266328">
    <property type="component" value="Unassembled WGS sequence"/>
</dbReference>
<accession>A0A398CTV3</accession>
<dbReference type="GO" id="GO:0019136">
    <property type="term" value="F:deoxynucleoside kinase activity"/>
    <property type="evidence" value="ECO:0007669"/>
    <property type="project" value="InterPro"/>
</dbReference>